<dbReference type="InterPro" id="IPR052043">
    <property type="entry name" value="PolySaccharide_Degr_Enz"/>
</dbReference>
<dbReference type="EC" id="2.5.1.31" evidence="2"/>
<organism evidence="2 3">
    <name type="scientific">Algibacter lectus</name>
    <dbReference type="NCBI Taxonomy" id="221126"/>
    <lineage>
        <taxon>Bacteria</taxon>
        <taxon>Pseudomonadati</taxon>
        <taxon>Bacteroidota</taxon>
        <taxon>Flavobacteriia</taxon>
        <taxon>Flavobacteriales</taxon>
        <taxon>Flavobacteriaceae</taxon>
        <taxon>Algibacter</taxon>
    </lineage>
</organism>
<reference evidence="2" key="1">
    <citation type="journal article" date="2014" name="Genome Announc.">
        <title>Draft Genome Sequences of Marine Flavobacterium Algibacter lectus Strains SS8 and NR4.</title>
        <authorList>
            <person name="Takatani N."/>
            <person name="Nakanishi M."/>
            <person name="Meirelles P."/>
            <person name="Mino S."/>
            <person name="Suda W."/>
            <person name="Oshima K."/>
            <person name="Hattori M."/>
            <person name="Ohkuma M."/>
            <person name="Hosokawa M."/>
            <person name="Miyashita K."/>
            <person name="Thompson F.L."/>
            <person name="Niwa A."/>
            <person name="Sawabe T."/>
            <person name="Sawabe T."/>
        </authorList>
    </citation>
    <scope>NUCLEOTIDE SEQUENCE [LARGE SCALE GENOMIC DNA]</scope>
    <source>
        <strain evidence="2">JCM 19274</strain>
    </source>
</reference>
<dbReference type="Pfam" id="PF07470">
    <property type="entry name" value="Glyco_hydro_88"/>
    <property type="match status" value="1"/>
</dbReference>
<dbReference type="AlphaFoldDB" id="A0A090X0I2"/>
<sequence length="69" mass="7727">MLDKEKYLPHVNKAWSGLVECLKEDGKIGYVQRVGSKPFSLNEDDTVEYGCGAFLLAGKQMHQLLEAIN</sequence>
<name>A0A090X0I2_9FLAO</name>
<dbReference type="Gene3D" id="1.50.10.10">
    <property type="match status" value="1"/>
</dbReference>
<dbReference type="RefSeq" id="WP_052416440.1">
    <property type="nucleotide sequence ID" value="NZ_BBNU01000021.1"/>
</dbReference>
<accession>A0A090X0I2</accession>
<evidence type="ECO:0000256" key="1">
    <source>
        <dbReference type="ARBA" id="ARBA00022801"/>
    </source>
</evidence>
<dbReference type="Proteomes" id="UP000029643">
    <property type="component" value="Unassembled WGS sequence"/>
</dbReference>
<dbReference type="GO" id="GO:0008834">
    <property type="term" value="F:ditrans,polycis-undecaprenyl-diphosphate synthase [(2E,6E)-farnesyl-diphosphate specific] activity"/>
    <property type="evidence" value="ECO:0007669"/>
    <property type="project" value="UniProtKB-EC"/>
</dbReference>
<proteinExistence type="predicted"/>
<dbReference type="GO" id="GO:0016787">
    <property type="term" value="F:hydrolase activity"/>
    <property type="evidence" value="ECO:0007669"/>
    <property type="project" value="UniProtKB-KW"/>
</dbReference>
<evidence type="ECO:0000313" key="2">
    <source>
        <dbReference type="EMBL" id="GAL82033.1"/>
    </source>
</evidence>
<evidence type="ECO:0000313" key="3">
    <source>
        <dbReference type="Proteomes" id="UP000029643"/>
    </source>
</evidence>
<comment type="caution">
    <text evidence="2">The sequence shown here is derived from an EMBL/GenBank/DDBJ whole genome shotgun (WGS) entry which is preliminary data.</text>
</comment>
<gene>
    <name evidence="2" type="ORF">JCM19274_2744</name>
</gene>
<dbReference type="InterPro" id="IPR012341">
    <property type="entry name" value="6hp_glycosidase-like_sf"/>
</dbReference>
<keyword evidence="2" id="KW-0808">Transferase</keyword>
<keyword evidence="1" id="KW-0378">Hydrolase</keyword>
<dbReference type="EMBL" id="BBNU01000021">
    <property type="protein sequence ID" value="GAL82033.1"/>
    <property type="molecule type" value="Genomic_DNA"/>
</dbReference>
<dbReference type="GO" id="GO:0005975">
    <property type="term" value="P:carbohydrate metabolic process"/>
    <property type="evidence" value="ECO:0007669"/>
    <property type="project" value="InterPro"/>
</dbReference>
<dbReference type="PANTHER" id="PTHR33886">
    <property type="entry name" value="UNSATURATED RHAMNOGALACTURONAN HYDROLASE (EUROFUNG)"/>
    <property type="match status" value="1"/>
</dbReference>
<dbReference type="InterPro" id="IPR010905">
    <property type="entry name" value="Glyco_hydro_88"/>
</dbReference>
<protein>
    <submittedName>
        <fullName evidence="2">Probable di-trans,poly-cis-decaprenylcistransferase YteR</fullName>
        <ecNumber evidence="2">2.5.1.31</ecNumber>
    </submittedName>
</protein>
<dbReference type="PANTHER" id="PTHR33886:SF8">
    <property type="entry name" value="UNSATURATED RHAMNOGALACTURONAN HYDROLASE (EUROFUNG)"/>
    <property type="match status" value="1"/>
</dbReference>